<dbReference type="InterPro" id="IPR037401">
    <property type="entry name" value="SnoaL-like"/>
</dbReference>
<dbReference type="AlphaFoldDB" id="A0A2I7N4I9"/>
<dbReference type="EMBL" id="CP024847">
    <property type="protein sequence ID" value="AUR51341.1"/>
    <property type="molecule type" value="Genomic_DNA"/>
</dbReference>
<dbReference type="Pfam" id="PF12680">
    <property type="entry name" value="SnoaL_2"/>
    <property type="match status" value="1"/>
</dbReference>
<organism evidence="2 3">
    <name type="scientific">Aquella oligotrophica</name>
    <dbReference type="NCBI Taxonomy" id="2067065"/>
    <lineage>
        <taxon>Bacteria</taxon>
        <taxon>Pseudomonadati</taxon>
        <taxon>Pseudomonadota</taxon>
        <taxon>Betaproteobacteria</taxon>
        <taxon>Neisseriales</taxon>
        <taxon>Neisseriaceae</taxon>
        <taxon>Aquella</taxon>
    </lineage>
</organism>
<evidence type="ECO:0000313" key="2">
    <source>
        <dbReference type="EMBL" id="AUR51341.1"/>
    </source>
</evidence>
<proteinExistence type="predicted"/>
<name>A0A2I7N4I9_9NEIS</name>
<dbReference type="KEGG" id="nba:CUN60_03175"/>
<keyword evidence="3" id="KW-1185">Reference proteome</keyword>
<feature type="domain" description="SnoaL-like" evidence="1">
    <location>
        <begin position="9"/>
        <end position="109"/>
    </location>
</feature>
<protein>
    <submittedName>
        <fullName evidence="2">Transcriptional regulator</fullName>
    </submittedName>
</protein>
<dbReference type="OrthoDB" id="1115105at2"/>
<dbReference type="RefSeq" id="WP_102950641.1">
    <property type="nucleotide sequence ID" value="NZ_CP024847.1"/>
</dbReference>
<dbReference type="InterPro" id="IPR032710">
    <property type="entry name" value="NTF2-like_dom_sf"/>
</dbReference>
<reference evidence="3" key="1">
    <citation type="submission" date="2017-11" db="EMBL/GenBank/DDBJ databases">
        <authorList>
            <person name="Chan K.G."/>
            <person name="Lee L.S."/>
        </authorList>
    </citation>
    <scope>NUCLEOTIDE SEQUENCE [LARGE SCALE GENOMIC DNA]</scope>
    <source>
        <strain evidence="3">DSM 100970</strain>
    </source>
</reference>
<dbReference type="SUPFAM" id="SSF54427">
    <property type="entry name" value="NTF2-like"/>
    <property type="match status" value="1"/>
</dbReference>
<evidence type="ECO:0000313" key="3">
    <source>
        <dbReference type="Proteomes" id="UP000236655"/>
    </source>
</evidence>
<evidence type="ECO:0000259" key="1">
    <source>
        <dbReference type="Pfam" id="PF12680"/>
    </source>
</evidence>
<gene>
    <name evidence="2" type="ORF">CUN60_03175</name>
</gene>
<dbReference type="Gene3D" id="3.10.450.50">
    <property type="match status" value="1"/>
</dbReference>
<dbReference type="Proteomes" id="UP000236655">
    <property type="component" value="Chromosome"/>
</dbReference>
<accession>A0A2I7N4I9</accession>
<sequence length="139" mass="16089">MSVIDKLQNVFNQLNANNLHLLKEIYADNASFEDPAHRIYGINNLTNYFSNLYSNIGSCKFIFNSTTVADKTAFLEWNMHLTHPKLNKGKVVIVSGISKIIFDEKIVYHRDYFDLGEMLYEQLPYLGAIIRQIKKRLGQ</sequence>